<feature type="compositionally biased region" description="Low complexity" evidence="1">
    <location>
        <begin position="29"/>
        <end position="43"/>
    </location>
</feature>
<name>A0A9Q0JDP9_9ROSI</name>
<reference evidence="2" key="2">
    <citation type="journal article" date="2023" name="Plants (Basel)">
        <title>Annotation of the Turnera subulata (Passifloraceae) Draft Genome Reveals the S-Locus Evolved after the Divergence of Turneroideae from Passifloroideae in a Stepwise Manner.</title>
        <authorList>
            <person name="Henning P.M."/>
            <person name="Roalson E.H."/>
            <person name="Mir W."/>
            <person name="McCubbin A.G."/>
            <person name="Shore J.S."/>
        </authorList>
    </citation>
    <scope>NUCLEOTIDE SEQUENCE</scope>
    <source>
        <strain evidence="2">F60SS</strain>
    </source>
</reference>
<organism evidence="2 3">
    <name type="scientific">Turnera subulata</name>
    <dbReference type="NCBI Taxonomy" id="218843"/>
    <lineage>
        <taxon>Eukaryota</taxon>
        <taxon>Viridiplantae</taxon>
        <taxon>Streptophyta</taxon>
        <taxon>Embryophyta</taxon>
        <taxon>Tracheophyta</taxon>
        <taxon>Spermatophyta</taxon>
        <taxon>Magnoliopsida</taxon>
        <taxon>eudicotyledons</taxon>
        <taxon>Gunneridae</taxon>
        <taxon>Pentapetalae</taxon>
        <taxon>rosids</taxon>
        <taxon>fabids</taxon>
        <taxon>Malpighiales</taxon>
        <taxon>Passifloraceae</taxon>
        <taxon>Turnera</taxon>
    </lineage>
</organism>
<feature type="compositionally biased region" description="Basic and acidic residues" evidence="1">
    <location>
        <begin position="209"/>
        <end position="230"/>
    </location>
</feature>
<gene>
    <name evidence="2" type="ORF">Tsubulata_012776</name>
</gene>
<feature type="region of interest" description="Disordered" evidence="1">
    <location>
        <begin position="196"/>
        <end position="230"/>
    </location>
</feature>
<dbReference type="OrthoDB" id="1671977at2759"/>
<feature type="compositionally biased region" description="Polar residues" evidence="1">
    <location>
        <begin position="122"/>
        <end position="138"/>
    </location>
</feature>
<dbReference type="PANTHER" id="PTHR38371">
    <property type="entry name" value="RHO GTPASE-ACTIVATING PROTEIN"/>
    <property type="match status" value="1"/>
</dbReference>
<dbReference type="EMBL" id="JAKUCV010003839">
    <property type="protein sequence ID" value="KAJ4837437.1"/>
    <property type="molecule type" value="Genomic_DNA"/>
</dbReference>
<feature type="compositionally biased region" description="Basic residues" evidence="1">
    <location>
        <begin position="370"/>
        <end position="392"/>
    </location>
</feature>
<feature type="compositionally biased region" description="Low complexity" evidence="1">
    <location>
        <begin position="159"/>
        <end position="170"/>
    </location>
</feature>
<feature type="region of interest" description="Disordered" evidence="1">
    <location>
        <begin position="16"/>
        <end position="171"/>
    </location>
</feature>
<sequence>MDPPSFSLGLDLDAFPLHQHFTPPPDPTSSPSFDAAADGDAGAQVKDSEDEDEEPGPMVLDSDPEPEPDPPRALKRLRRGPVTGQPGAKKKRREAEAEMVGVDTGDDDIEEFSSEEGFVIQGRNTPTQFNSICSTSKPSLRGSGILSTQSSSLPKMKKQNQASNASALSSLEKERSGLVFPKLTVSPLRRFQLIDSDSDLEEPSTSKNVSERTPKMDSLPKDHRSTGSDRRTNVMAEKHLNEDLWKDFCPVKSLHIPTPVLDEVCNEYFQSVKGKNAANNLSSDARTGASVQYCQNASGTIDFEPCRNLSNPAPPANHYFFHGDPRVQKLVRNRLPNFFPLGLDSSRGNQLPTDSVIDYRCQFDGEASKKKGTPRNNRHKGSATVRNKSKKSNAREDASEGWVDPSIRNTIPKDAGKRRIVANGQAAAGRWYTSPEGRKVYVSRSGQESTGQAAYRNYKKDNGGFRKPRKKTNTKSKKS</sequence>
<evidence type="ECO:0000313" key="3">
    <source>
        <dbReference type="Proteomes" id="UP001141552"/>
    </source>
</evidence>
<protein>
    <submittedName>
        <fullName evidence="2">Uncharacterized protein</fullName>
    </submittedName>
</protein>
<dbReference type="PANTHER" id="PTHR38371:SF1">
    <property type="entry name" value="RHO GTPASE-ACTIVATING PROTEIN"/>
    <property type="match status" value="1"/>
</dbReference>
<evidence type="ECO:0000313" key="2">
    <source>
        <dbReference type="EMBL" id="KAJ4837437.1"/>
    </source>
</evidence>
<feature type="region of interest" description="Disordered" evidence="1">
    <location>
        <begin position="366"/>
        <end position="479"/>
    </location>
</feature>
<feature type="compositionally biased region" description="Basic residues" evidence="1">
    <location>
        <begin position="466"/>
        <end position="479"/>
    </location>
</feature>
<proteinExistence type="predicted"/>
<accession>A0A9Q0JDP9</accession>
<reference evidence="2" key="1">
    <citation type="submission" date="2022-02" db="EMBL/GenBank/DDBJ databases">
        <authorList>
            <person name="Henning P.M."/>
            <person name="McCubbin A.G."/>
            <person name="Shore J.S."/>
        </authorList>
    </citation>
    <scope>NUCLEOTIDE SEQUENCE</scope>
    <source>
        <strain evidence="2">F60SS</strain>
        <tissue evidence="2">Leaves</tissue>
    </source>
</reference>
<comment type="caution">
    <text evidence="2">The sequence shown here is derived from an EMBL/GenBank/DDBJ whole genome shotgun (WGS) entry which is preliminary data.</text>
</comment>
<dbReference type="Proteomes" id="UP001141552">
    <property type="component" value="Unassembled WGS sequence"/>
</dbReference>
<evidence type="ECO:0000256" key="1">
    <source>
        <dbReference type="SAM" id="MobiDB-lite"/>
    </source>
</evidence>
<keyword evidence="3" id="KW-1185">Reference proteome</keyword>
<feature type="compositionally biased region" description="Acidic residues" evidence="1">
    <location>
        <begin position="104"/>
        <end position="114"/>
    </location>
</feature>
<dbReference type="AlphaFoldDB" id="A0A9Q0JDP9"/>